<feature type="transmembrane region" description="Helical" evidence="2">
    <location>
        <begin position="212"/>
        <end position="233"/>
    </location>
</feature>
<keyword evidence="2" id="KW-0812">Transmembrane</keyword>
<dbReference type="GO" id="GO:0031146">
    <property type="term" value="P:SCF-dependent proteasomal ubiquitin-dependent protein catabolic process"/>
    <property type="evidence" value="ECO:0007669"/>
    <property type="project" value="TreeGrafter"/>
</dbReference>
<protein>
    <submittedName>
        <fullName evidence="3">Leucine Rich repeats (2 copies)</fullName>
    </submittedName>
</protein>
<dbReference type="Gene3D" id="3.80.10.10">
    <property type="entry name" value="Ribonuclease Inhibitor"/>
    <property type="match status" value="1"/>
</dbReference>
<feature type="region of interest" description="Disordered" evidence="1">
    <location>
        <begin position="239"/>
        <end position="317"/>
    </location>
</feature>
<dbReference type="Pfam" id="PF13516">
    <property type="entry name" value="LRR_6"/>
    <property type="match status" value="1"/>
</dbReference>
<reference evidence="3 4" key="1">
    <citation type="submission" date="2019-02" db="EMBL/GenBank/DDBJ databases">
        <title>Deep-cultivation of Planctomycetes and their phenomic and genomic characterization uncovers novel biology.</title>
        <authorList>
            <person name="Wiegand S."/>
            <person name="Jogler M."/>
            <person name="Boedeker C."/>
            <person name="Pinto D."/>
            <person name="Vollmers J."/>
            <person name="Rivas-Marin E."/>
            <person name="Kohn T."/>
            <person name="Peeters S.H."/>
            <person name="Heuer A."/>
            <person name="Rast P."/>
            <person name="Oberbeckmann S."/>
            <person name="Bunk B."/>
            <person name="Jeske O."/>
            <person name="Meyerdierks A."/>
            <person name="Storesund J.E."/>
            <person name="Kallscheuer N."/>
            <person name="Luecker S."/>
            <person name="Lage O.M."/>
            <person name="Pohl T."/>
            <person name="Merkel B.J."/>
            <person name="Hornburger P."/>
            <person name="Mueller R.-W."/>
            <person name="Bruemmer F."/>
            <person name="Labrenz M."/>
            <person name="Spormann A.M."/>
            <person name="Op den Camp H."/>
            <person name="Overmann J."/>
            <person name="Amann R."/>
            <person name="Jetten M.S.M."/>
            <person name="Mascher T."/>
            <person name="Medema M.H."/>
            <person name="Devos D.P."/>
            <person name="Kaster A.-K."/>
            <person name="Ovreas L."/>
            <person name="Rohde M."/>
            <person name="Galperin M.Y."/>
            <person name="Jogler C."/>
        </authorList>
    </citation>
    <scope>NUCLEOTIDE SEQUENCE [LARGE SCALE GENOMIC DNA]</scope>
    <source>
        <strain evidence="3 4">Mal52</strain>
    </source>
</reference>
<keyword evidence="4" id="KW-1185">Reference proteome</keyword>
<dbReference type="KEGG" id="sdyn:Mal52_28560"/>
<sequence length="511" mass="54398">MATVTKLRKGNTMSARDMRLGLMGVIVAGLAMAGAAGCGGIGGDPVPVAGAVSLNDTPLPFARIIFHPQQVGGRTVAAVTDLRGRYEIRDGDRFGLPPGPYVITVDYYVDGRDNPQRPEPTVSFSGEGLKQLLPEKYSDEAQSDLSALVLPPDAETETGNVFIFPLTGENVPLPSGAEPFPRGGKPAPKGDGSPDPAPSPQQIPSTFPITNLLVYGGGGLIFLAVVGGMLFLFKRRSSSPAMGDESSYQYDGEAEGDSSAAEMQQPARAAPRRKKKRKKKKIRKKSEGDAAGIGAPTLDTSADEAEPEFSGSPFPVLDEGMDDDDVAAAFLAADEDTVPAPKKSGEADVVKWMLSVGGFVKIQTAGKKVLNVKSVDALPDEKFQIQGAFFEGVEDFGDEELAKIKKLPHLDTLDLISTNISDAGLAALEKLPSIRTLALSRTSITDAGLEHLTALPNLRVLLLYRTHITDAGNEHLKKLTKLKTIELKKTELTEEGVQELQEQLPDCKVIA</sequence>
<dbReference type="CDD" id="cd12087">
    <property type="entry name" value="TM_EGFR-like"/>
    <property type="match status" value="1"/>
</dbReference>
<dbReference type="PANTHER" id="PTHR13318">
    <property type="entry name" value="PARTNER OF PAIRED, ISOFORM B-RELATED"/>
    <property type="match status" value="1"/>
</dbReference>
<feature type="compositionally biased region" description="Basic residues" evidence="1">
    <location>
        <begin position="270"/>
        <end position="284"/>
    </location>
</feature>
<name>A0A517ZPG2_9PLAN</name>
<evidence type="ECO:0000313" key="3">
    <source>
        <dbReference type="EMBL" id="QDU44375.1"/>
    </source>
</evidence>
<dbReference type="SUPFAM" id="SSF52047">
    <property type="entry name" value="RNI-like"/>
    <property type="match status" value="1"/>
</dbReference>
<evidence type="ECO:0000313" key="4">
    <source>
        <dbReference type="Proteomes" id="UP000319383"/>
    </source>
</evidence>
<dbReference type="AlphaFoldDB" id="A0A517ZPG2"/>
<organism evidence="3 4">
    <name type="scientific">Symmachiella dynata</name>
    <dbReference type="NCBI Taxonomy" id="2527995"/>
    <lineage>
        <taxon>Bacteria</taxon>
        <taxon>Pseudomonadati</taxon>
        <taxon>Planctomycetota</taxon>
        <taxon>Planctomycetia</taxon>
        <taxon>Planctomycetales</taxon>
        <taxon>Planctomycetaceae</taxon>
        <taxon>Symmachiella</taxon>
    </lineage>
</organism>
<dbReference type="PANTHER" id="PTHR13318:SF95">
    <property type="entry name" value="F-BOX PROTEIN YLR352W"/>
    <property type="match status" value="1"/>
</dbReference>
<dbReference type="GO" id="GO:0019005">
    <property type="term" value="C:SCF ubiquitin ligase complex"/>
    <property type="evidence" value="ECO:0007669"/>
    <property type="project" value="TreeGrafter"/>
</dbReference>
<evidence type="ECO:0000256" key="2">
    <source>
        <dbReference type="SAM" id="Phobius"/>
    </source>
</evidence>
<keyword evidence="2" id="KW-0472">Membrane</keyword>
<feature type="region of interest" description="Disordered" evidence="1">
    <location>
        <begin position="173"/>
        <end position="204"/>
    </location>
</feature>
<keyword evidence="2" id="KW-1133">Transmembrane helix</keyword>
<proteinExistence type="predicted"/>
<gene>
    <name evidence="3" type="ORF">Mal52_28560</name>
</gene>
<dbReference type="EMBL" id="CP036276">
    <property type="protein sequence ID" value="QDU44375.1"/>
    <property type="molecule type" value="Genomic_DNA"/>
</dbReference>
<dbReference type="InterPro" id="IPR032675">
    <property type="entry name" value="LRR_dom_sf"/>
</dbReference>
<dbReference type="Proteomes" id="UP000319383">
    <property type="component" value="Chromosome"/>
</dbReference>
<dbReference type="InterPro" id="IPR001611">
    <property type="entry name" value="Leu-rich_rpt"/>
</dbReference>
<accession>A0A517ZPG2</accession>
<evidence type="ECO:0000256" key="1">
    <source>
        <dbReference type="SAM" id="MobiDB-lite"/>
    </source>
</evidence>